<reference evidence="8 9" key="2">
    <citation type="journal article" date="2014" name="J. Gen. Appl. Microbiol.">
        <title>The early diverging ascomycetous budding yeast Saitoella complicata has three histone deacetylases belonging to the Clr6, Hos2, and Rpd3 lineages.</title>
        <authorList>
            <person name="Nishida H."/>
            <person name="Matsumoto T."/>
            <person name="Kondo S."/>
            <person name="Hamamoto M."/>
            <person name="Yoshikawa H."/>
        </authorList>
    </citation>
    <scope>NUCLEOTIDE SEQUENCE [LARGE SCALE GENOMIC DNA]</scope>
    <source>
        <strain evidence="8 9">NRRL Y-17804</strain>
    </source>
</reference>
<comment type="subunit">
    <text evidence="7">Component of the dolichol-phosphate mannose (DPM) synthase complex.</text>
</comment>
<evidence type="ECO:0000256" key="7">
    <source>
        <dbReference type="RuleBase" id="RU365085"/>
    </source>
</evidence>
<evidence type="ECO:0000256" key="6">
    <source>
        <dbReference type="ARBA" id="ARBA00023136"/>
    </source>
</evidence>
<keyword evidence="3 7" id="KW-0812">Transmembrane</keyword>
<organism evidence="8 9">
    <name type="scientific">Saitoella complicata (strain BCRC 22490 / CBS 7301 / JCM 7358 / NBRC 10748 / NRRL Y-17804)</name>
    <dbReference type="NCBI Taxonomy" id="698492"/>
    <lineage>
        <taxon>Eukaryota</taxon>
        <taxon>Fungi</taxon>
        <taxon>Dikarya</taxon>
        <taxon>Ascomycota</taxon>
        <taxon>Taphrinomycotina</taxon>
        <taxon>Taphrinomycotina incertae sedis</taxon>
        <taxon>Saitoella</taxon>
    </lineage>
</organism>
<dbReference type="GO" id="GO:0033185">
    <property type="term" value="C:dolichol-phosphate-mannose synthase complex"/>
    <property type="evidence" value="ECO:0007669"/>
    <property type="project" value="TreeGrafter"/>
</dbReference>
<dbReference type="PANTHER" id="PTHR16433">
    <property type="entry name" value="DOLICHOL-PHOSPHATE MANNOSYLTRANSFERASE SUBUNIT 3"/>
    <property type="match status" value="1"/>
</dbReference>
<comment type="function">
    <text evidence="7">Stabilizer subunit of the dolichol-phosphate mannose (DPM) synthase complex; tethers catalytic subunit to the ER.</text>
</comment>
<feature type="transmembrane region" description="Helical" evidence="7">
    <location>
        <begin position="69"/>
        <end position="91"/>
    </location>
</feature>
<sequence>MNATAAPYTGLAVTANNIERTFKRHSPHQFAMTRAERLLRNFFVAAVLYIGVFLGYIPAPKSLEEIWLYVPFLVVVSFGLWCLYTLVYGVLTFQDKEADFKELVKEIETAKADLRTKGVTVD</sequence>
<dbReference type="AlphaFoldDB" id="A0A0E9NS76"/>
<accession>A0A0E9NS76</accession>
<keyword evidence="5 7" id="KW-1133">Transmembrane helix</keyword>
<dbReference type="GO" id="GO:0005789">
    <property type="term" value="C:endoplasmic reticulum membrane"/>
    <property type="evidence" value="ECO:0007669"/>
    <property type="project" value="UniProtKB-SubCell"/>
</dbReference>
<dbReference type="InterPro" id="IPR013174">
    <property type="entry name" value="DPM3"/>
</dbReference>
<keyword evidence="9" id="KW-1185">Reference proteome</keyword>
<gene>
    <name evidence="8" type="ORF">G7K_6581-t1</name>
</gene>
<evidence type="ECO:0000313" key="8">
    <source>
        <dbReference type="EMBL" id="GAO52506.1"/>
    </source>
</evidence>
<comment type="caution">
    <text evidence="8">The sequence shown here is derived from an EMBL/GenBank/DDBJ whole genome shotgun (WGS) entry which is preliminary data.</text>
</comment>
<keyword evidence="6 7" id="KW-0472">Membrane</keyword>
<evidence type="ECO:0000256" key="5">
    <source>
        <dbReference type="ARBA" id="ARBA00022989"/>
    </source>
</evidence>
<dbReference type="GO" id="GO:0006506">
    <property type="term" value="P:GPI anchor biosynthetic process"/>
    <property type="evidence" value="ECO:0007669"/>
    <property type="project" value="TreeGrafter"/>
</dbReference>
<dbReference type="PANTHER" id="PTHR16433:SF0">
    <property type="entry name" value="DOLICHOL-PHOSPHATE MANNOSYLTRANSFERASE SUBUNIT 3"/>
    <property type="match status" value="1"/>
</dbReference>
<dbReference type="Proteomes" id="UP000033140">
    <property type="component" value="Unassembled WGS sequence"/>
</dbReference>
<dbReference type="Pfam" id="PF08285">
    <property type="entry name" value="DPM3"/>
    <property type="match status" value="1"/>
</dbReference>
<dbReference type="OMA" id="FRECPEA"/>
<reference evidence="8 9" key="3">
    <citation type="journal article" date="2015" name="Genome Announc.">
        <title>Draft Genome Sequence of the Archiascomycetous Yeast Saitoella complicata.</title>
        <authorList>
            <person name="Yamauchi K."/>
            <person name="Kondo S."/>
            <person name="Hamamoto M."/>
            <person name="Takahashi Y."/>
            <person name="Ogura Y."/>
            <person name="Hayashi T."/>
            <person name="Nishida H."/>
        </authorList>
    </citation>
    <scope>NUCLEOTIDE SEQUENCE [LARGE SCALE GENOMIC DNA]</scope>
    <source>
        <strain evidence="8 9">NRRL Y-17804</strain>
    </source>
</reference>
<reference evidence="8 9" key="1">
    <citation type="journal article" date="2011" name="J. Gen. Appl. Microbiol.">
        <title>Draft genome sequencing of the enigmatic yeast Saitoella complicata.</title>
        <authorList>
            <person name="Nishida H."/>
            <person name="Hamamoto M."/>
            <person name="Sugiyama J."/>
        </authorList>
    </citation>
    <scope>NUCLEOTIDE SEQUENCE [LARGE SCALE GENOMIC DNA]</scope>
    <source>
        <strain evidence="8 9">NRRL Y-17804</strain>
    </source>
</reference>
<comment type="pathway">
    <text evidence="7">Protein modification; protein glycosylation.</text>
</comment>
<evidence type="ECO:0000256" key="2">
    <source>
        <dbReference type="ARBA" id="ARBA00010430"/>
    </source>
</evidence>
<comment type="subcellular location">
    <subcellularLocation>
        <location evidence="1 7">Endoplasmic reticulum membrane</location>
        <topology evidence="1 7">Multi-pass membrane protein</topology>
    </subcellularLocation>
</comment>
<protein>
    <recommendedName>
        <fullName evidence="7">Dolichol-phosphate mannosyltransferase subunit 3</fullName>
    </recommendedName>
</protein>
<feature type="transmembrane region" description="Helical" evidence="7">
    <location>
        <begin position="38"/>
        <end position="57"/>
    </location>
</feature>
<dbReference type="EMBL" id="BACD03000071">
    <property type="protein sequence ID" value="GAO52506.1"/>
    <property type="molecule type" value="Genomic_DNA"/>
</dbReference>
<dbReference type="STRING" id="698492.A0A0E9NS76"/>
<evidence type="ECO:0000256" key="4">
    <source>
        <dbReference type="ARBA" id="ARBA00022824"/>
    </source>
</evidence>
<evidence type="ECO:0000313" key="9">
    <source>
        <dbReference type="Proteomes" id="UP000033140"/>
    </source>
</evidence>
<evidence type="ECO:0000256" key="1">
    <source>
        <dbReference type="ARBA" id="ARBA00004477"/>
    </source>
</evidence>
<keyword evidence="4 7" id="KW-0256">Endoplasmic reticulum</keyword>
<evidence type="ECO:0000256" key="3">
    <source>
        <dbReference type="ARBA" id="ARBA00022692"/>
    </source>
</evidence>
<proteinExistence type="inferred from homology"/>
<dbReference type="UniPathway" id="UPA00378"/>
<comment type="similarity">
    <text evidence="2 7">Belongs to the DPM3 family.</text>
</comment>
<name>A0A0E9NS76_SAICN</name>